<name>A0ABV3GPL6_MICGL</name>
<dbReference type="InterPro" id="IPR036661">
    <property type="entry name" value="Luciferase-like_sf"/>
</dbReference>
<dbReference type="InterPro" id="IPR011251">
    <property type="entry name" value="Luciferase-like_dom"/>
</dbReference>
<evidence type="ECO:0000313" key="3">
    <source>
        <dbReference type="Proteomes" id="UP001551675"/>
    </source>
</evidence>
<protein>
    <submittedName>
        <fullName evidence="2">LLM class flavin-dependent oxidoreductase</fullName>
    </submittedName>
</protein>
<feature type="domain" description="Luciferase-like" evidence="1">
    <location>
        <begin position="31"/>
        <end position="83"/>
    </location>
</feature>
<comment type="caution">
    <text evidence="2">The sequence shown here is derived from an EMBL/GenBank/DDBJ whole genome shotgun (WGS) entry which is preliminary data.</text>
</comment>
<gene>
    <name evidence="2" type="ORF">AB0I59_32515</name>
</gene>
<evidence type="ECO:0000313" key="2">
    <source>
        <dbReference type="EMBL" id="MEV0973351.1"/>
    </source>
</evidence>
<keyword evidence="3" id="KW-1185">Reference proteome</keyword>
<dbReference type="Gene3D" id="3.20.20.30">
    <property type="entry name" value="Luciferase-like domain"/>
    <property type="match status" value="1"/>
</dbReference>
<dbReference type="RefSeq" id="WP_358138950.1">
    <property type="nucleotide sequence ID" value="NZ_JBFALK010000021.1"/>
</dbReference>
<dbReference type="EMBL" id="JBFALK010000021">
    <property type="protein sequence ID" value="MEV0973351.1"/>
    <property type="molecule type" value="Genomic_DNA"/>
</dbReference>
<dbReference type="Pfam" id="PF00296">
    <property type="entry name" value="Bac_luciferase"/>
    <property type="match status" value="1"/>
</dbReference>
<accession>A0ABV3GPL6</accession>
<sequence length="111" mass="12108">MAHLGVSSASPTVEISARPHIGRNTYNGPLWAVFGYLAVPTRQIRLGTQVLVLVFHHPLAIAKRYGTLEAGLRPVLSGRVQVNGGRLCSGGGLDRQRVRLHRRTRAAGQHR</sequence>
<reference evidence="2 3" key="1">
    <citation type="submission" date="2024-06" db="EMBL/GenBank/DDBJ databases">
        <title>The Natural Products Discovery Center: Release of the First 8490 Sequenced Strains for Exploring Actinobacteria Biosynthetic Diversity.</title>
        <authorList>
            <person name="Kalkreuter E."/>
            <person name="Kautsar S.A."/>
            <person name="Yang D."/>
            <person name="Bader C.D."/>
            <person name="Teijaro C.N."/>
            <person name="Fluegel L."/>
            <person name="Davis C.M."/>
            <person name="Simpson J.R."/>
            <person name="Lauterbach L."/>
            <person name="Steele A.D."/>
            <person name="Gui C."/>
            <person name="Meng S."/>
            <person name="Li G."/>
            <person name="Viehrig K."/>
            <person name="Ye F."/>
            <person name="Su P."/>
            <person name="Kiefer A.F."/>
            <person name="Nichols A."/>
            <person name="Cepeda A.J."/>
            <person name="Yan W."/>
            <person name="Fan B."/>
            <person name="Jiang Y."/>
            <person name="Adhikari A."/>
            <person name="Zheng C.-J."/>
            <person name="Schuster L."/>
            <person name="Cowan T.M."/>
            <person name="Smanski M.J."/>
            <person name="Chevrette M.G."/>
            <person name="De Carvalho L.P.S."/>
            <person name="Shen B."/>
        </authorList>
    </citation>
    <scope>NUCLEOTIDE SEQUENCE [LARGE SCALE GENOMIC DNA]</scope>
    <source>
        <strain evidence="2 3">NPDC050100</strain>
    </source>
</reference>
<evidence type="ECO:0000259" key="1">
    <source>
        <dbReference type="Pfam" id="PF00296"/>
    </source>
</evidence>
<organism evidence="2 3">
    <name type="scientific">Microtetraspora glauca</name>
    <dbReference type="NCBI Taxonomy" id="1996"/>
    <lineage>
        <taxon>Bacteria</taxon>
        <taxon>Bacillati</taxon>
        <taxon>Actinomycetota</taxon>
        <taxon>Actinomycetes</taxon>
        <taxon>Streptosporangiales</taxon>
        <taxon>Streptosporangiaceae</taxon>
        <taxon>Microtetraspora</taxon>
    </lineage>
</organism>
<dbReference type="Proteomes" id="UP001551675">
    <property type="component" value="Unassembled WGS sequence"/>
</dbReference>
<proteinExistence type="predicted"/>
<dbReference type="SUPFAM" id="SSF51679">
    <property type="entry name" value="Bacterial luciferase-like"/>
    <property type="match status" value="1"/>
</dbReference>